<dbReference type="EMBL" id="PHUM01000002">
    <property type="protein sequence ID" value="PWH09632.1"/>
    <property type="molecule type" value="Genomic_DNA"/>
</dbReference>
<sequence>MVRACALSIAAGLPEICCSAAVIFEPSSCKPARVQLLNDVAASELLIGLRVPFALPLCGMNDVCSPSLEFHVASQSL</sequence>
<organism evidence="1 2">
    <name type="scientific">Bifidobacterium longum</name>
    <dbReference type="NCBI Taxonomy" id="216816"/>
    <lineage>
        <taxon>Bacteria</taxon>
        <taxon>Bacillati</taxon>
        <taxon>Actinomycetota</taxon>
        <taxon>Actinomycetes</taxon>
        <taxon>Bifidobacteriales</taxon>
        <taxon>Bifidobacteriaceae</taxon>
        <taxon>Bifidobacterium</taxon>
    </lineage>
</organism>
<evidence type="ECO:0000313" key="1">
    <source>
        <dbReference type="EMBL" id="PWH09632.1"/>
    </source>
</evidence>
<gene>
    <name evidence="1" type="ORF">CWE05_01435</name>
</gene>
<dbReference type="Proteomes" id="UP000245582">
    <property type="component" value="Unassembled WGS sequence"/>
</dbReference>
<protein>
    <submittedName>
        <fullName evidence="1">Uncharacterized protein</fullName>
    </submittedName>
</protein>
<name>A0A2U2RUT4_BIFLN</name>
<reference evidence="1 2" key="1">
    <citation type="submission" date="2017-11" db="EMBL/GenBank/DDBJ databases">
        <title>Draft genome sequence of Bifidobacterium longum UMA026, isolated from Holstein dairy cow feces.</title>
        <authorList>
            <person name="Albert K."/>
            <person name="Sela D.A."/>
        </authorList>
    </citation>
    <scope>NUCLEOTIDE SEQUENCE [LARGE SCALE GENOMIC DNA]</scope>
    <source>
        <strain evidence="1 2">UMA026</strain>
    </source>
</reference>
<dbReference type="AlphaFoldDB" id="A0A2U2RUT4"/>
<proteinExistence type="predicted"/>
<accession>A0A2U2RUT4</accession>
<comment type="caution">
    <text evidence="1">The sequence shown here is derived from an EMBL/GenBank/DDBJ whole genome shotgun (WGS) entry which is preliminary data.</text>
</comment>
<evidence type="ECO:0000313" key="2">
    <source>
        <dbReference type="Proteomes" id="UP000245582"/>
    </source>
</evidence>